<dbReference type="Proteomes" id="UP000218067">
    <property type="component" value="Chromosome"/>
</dbReference>
<reference evidence="4 5" key="1">
    <citation type="submission" date="2016-08" db="EMBL/GenBank/DDBJ databases">
        <title>Complete genome sequence of Mycobacterium shinshuense, a subspecies of M. ulcerans.</title>
        <authorList>
            <person name="Yoshida M."/>
            <person name="Ogura Y."/>
            <person name="Hayashi T."/>
            <person name="Hoshino Y."/>
        </authorList>
    </citation>
    <scope>NUCLEOTIDE SEQUENCE [LARGE SCALE GENOMIC DNA]</scope>
    <source>
        <strain evidence="5">ATCC 33728</strain>
    </source>
</reference>
<proteinExistence type="inferred from homology"/>
<evidence type="ECO:0000256" key="2">
    <source>
        <dbReference type="RuleBase" id="RU003616"/>
    </source>
</evidence>
<dbReference type="PROSITE" id="PS01031">
    <property type="entry name" value="SHSP"/>
    <property type="match status" value="1"/>
</dbReference>
<dbReference type="SUPFAM" id="SSF49764">
    <property type="entry name" value="HSP20-like chaperones"/>
    <property type="match status" value="1"/>
</dbReference>
<dbReference type="CDD" id="cd06464">
    <property type="entry name" value="ACD_sHsps-like"/>
    <property type="match status" value="1"/>
</dbReference>
<dbReference type="AlphaFoldDB" id="A0A1B4Y312"/>
<dbReference type="Gene3D" id="2.60.40.790">
    <property type="match status" value="1"/>
</dbReference>
<evidence type="ECO:0000313" key="5">
    <source>
        <dbReference type="Proteomes" id="UP000218067"/>
    </source>
</evidence>
<evidence type="ECO:0000259" key="3">
    <source>
        <dbReference type="PROSITE" id="PS01031"/>
    </source>
</evidence>
<dbReference type="EMBL" id="AP017624">
    <property type="protein sequence ID" value="BAV41449.1"/>
    <property type="molecule type" value="Genomic_DNA"/>
</dbReference>
<dbReference type="InterPro" id="IPR031107">
    <property type="entry name" value="Small_HSP"/>
</dbReference>
<comment type="similarity">
    <text evidence="1 2">Belongs to the small heat shock protein (HSP20) family.</text>
</comment>
<protein>
    <submittedName>
        <fullName evidence="4">Molecular chaperone</fullName>
    </submittedName>
</protein>
<name>A0A1B4Y312_MYCUL</name>
<evidence type="ECO:0000256" key="1">
    <source>
        <dbReference type="PROSITE-ProRule" id="PRU00285"/>
    </source>
</evidence>
<gene>
    <name evidence="4" type="ORF">SHTP_2307</name>
</gene>
<dbReference type="Pfam" id="PF00011">
    <property type="entry name" value="HSP20"/>
    <property type="match status" value="1"/>
</dbReference>
<sequence>MLMRTDPFRDLDRFAQQVLGTSARPAVMPMDAWREGDKFVVEFDLPGIDADSLDIDIERNVVTVRAERPAVDPNREMLASERPRGVFSRQLVLGENLDTARIAASYTEGVLKLQIPVAEKAKPRKISITRGAGDKTISENVAHPEVIEA</sequence>
<feature type="domain" description="SHSP" evidence="3">
    <location>
        <begin position="21"/>
        <end position="131"/>
    </location>
</feature>
<dbReference type="GeneID" id="93436914"/>
<evidence type="ECO:0000313" key="4">
    <source>
        <dbReference type="EMBL" id="BAV41449.1"/>
    </source>
</evidence>
<accession>A0A1B4Y312</accession>
<dbReference type="RefSeq" id="WP_011740236.1">
    <property type="nucleotide sequence ID" value="NZ_AP017624.1"/>
</dbReference>
<organism evidence="4 5">
    <name type="scientific">Mycobacterium ulcerans subsp. shinshuense</name>
    <dbReference type="NCBI Taxonomy" id="1124626"/>
    <lineage>
        <taxon>Bacteria</taxon>
        <taxon>Bacillati</taxon>
        <taxon>Actinomycetota</taxon>
        <taxon>Actinomycetes</taxon>
        <taxon>Mycobacteriales</taxon>
        <taxon>Mycobacteriaceae</taxon>
        <taxon>Mycobacterium</taxon>
        <taxon>Mycobacterium ulcerans group</taxon>
    </lineage>
</organism>
<dbReference type="InterPro" id="IPR002068">
    <property type="entry name" value="A-crystallin/Hsp20_dom"/>
</dbReference>
<dbReference type="PANTHER" id="PTHR11527">
    <property type="entry name" value="HEAT-SHOCK PROTEIN 20 FAMILY MEMBER"/>
    <property type="match status" value="1"/>
</dbReference>
<dbReference type="InterPro" id="IPR008978">
    <property type="entry name" value="HSP20-like_chaperone"/>
</dbReference>